<dbReference type="Gramene" id="TraesCS5A02G272800.1">
    <property type="protein sequence ID" value="TraesCS5A02G272800.1.cds1"/>
    <property type="gene ID" value="TraesCS5A02G272800"/>
</dbReference>
<keyword evidence="2" id="KW-1185">Reference proteome</keyword>
<dbReference type="SUPFAM" id="SSF52047">
    <property type="entry name" value="RNI-like"/>
    <property type="match status" value="1"/>
</dbReference>
<dbReference type="AlphaFoldDB" id="A0A3B6KJ09"/>
<dbReference type="InterPro" id="IPR032675">
    <property type="entry name" value="LRR_dom_sf"/>
</dbReference>
<name>A0A3B6KJ09_WHEAT</name>
<sequence length="409" mass="46114">MLRFLKRLKLSNMQRVREVLVPPLEELVLDRMPDLQICSCTSVGDMKSSLRVLEIWSCSALEVFDLFQKGYNYKTELKSPMPSLRKLIVVGCPRLQVQTPLPPSATLSKLIITSVSTIMSMEGLSMETLKLYGYGLPSEIMALNDKILAFSNLKDIKYLQILSCKSMTSISFKGLSQLISLKSLKIEYCRELFSSDVVPEQTHEDKITANEVALPSLESLCIRDCGITGKLLSLMLQHSPALKELTLYECPQLKQLKIEEEGKVQSNFISGSETSSSGYVDDAWTNSYVDGVVHIPLNLIRITIGKCPHLIFDGSREDLVGFTSLDKDAQEKGRCLLPQSLDQLVWIDYPQKTLRPCFVRNLTRLRKLEVIEGSLEYLQMDSCTALEELEIENCHLLIPVLAHLLQYLA</sequence>
<dbReference type="PANTHER" id="PTHR34630">
    <property type="entry name" value="OS11G0677101 PROTEIN"/>
    <property type="match status" value="1"/>
</dbReference>
<evidence type="ECO:0000313" key="2">
    <source>
        <dbReference type="Proteomes" id="UP000019116"/>
    </source>
</evidence>
<evidence type="ECO:0008006" key="3">
    <source>
        <dbReference type="Google" id="ProtNLM"/>
    </source>
</evidence>
<dbReference type="Gramene" id="TraesCLE_scaffold_020998_01G000400.1">
    <property type="protein sequence ID" value="TraesCLE_scaffold_020998_01G000400.1"/>
    <property type="gene ID" value="TraesCLE_scaffold_020998_01G000400"/>
</dbReference>
<evidence type="ECO:0000313" key="1">
    <source>
        <dbReference type="EnsemblPlants" id="TraesCS5A02G272800.1.cds1"/>
    </source>
</evidence>
<protein>
    <recommendedName>
        <fullName evidence="3">NB-ARC domain-containing protein</fullName>
    </recommendedName>
</protein>
<dbReference type="Gramene" id="TraesROB_scaffold_002553_01G000400.1">
    <property type="protein sequence ID" value="TraesROB_scaffold_002553_01G000400.1"/>
    <property type="gene ID" value="TraesROB_scaffold_002553_01G000400"/>
</dbReference>
<dbReference type="Gramene" id="TraesCS5A03G0671800.1">
    <property type="protein sequence ID" value="TraesCS5A03G0671800.1.CDS1"/>
    <property type="gene ID" value="TraesCS5A03G0671800"/>
</dbReference>
<accession>A0A3B6KJ09</accession>
<dbReference type="EnsemblPlants" id="TraesCS5A02G272800.1">
    <property type="protein sequence ID" value="TraesCS5A02G272800.1.cds1"/>
    <property type="gene ID" value="TraesCS5A02G272800"/>
</dbReference>
<dbReference type="Proteomes" id="UP000019116">
    <property type="component" value="Chromosome 5A"/>
</dbReference>
<proteinExistence type="predicted"/>
<dbReference type="PANTHER" id="PTHR34630:SF100">
    <property type="entry name" value="OS02G0118900 PROTEIN"/>
    <property type="match status" value="1"/>
</dbReference>
<organism evidence="1">
    <name type="scientific">Triticum aestivum</name>
    <name type="common">Wheat</name>
    <dbReference type="NCBI Taxonomy" id="4565"/>
    <lineage>
        <taxon>Eukaryota</taxon>
        <taxon>Viridiplantae</taxon>
        <taxon>Streptophyta</taxon>
        <taxon>Embryophyta</taxon>
        <taxon>Tracheophyta</taxon>
        <taxon>Spermatophyta</taxon>
        <taxon>Magnoliopsida</taxon>
        <taxon>Liliopsida</taxon>
        <taxon>Poales</taxon>
        <taxon>Poaceae</taxon>
        <taxon>BOP clade</taxon>
        <taxon>Pooideae</taxon>
        <taxon>Triticodae</taxon>
        <taxon>Triticeae</taxon>
        <taxon>Triticinae</taxon>
        <taxon>Triticum</taxon>
    </lineage>
</organism>
<reference evidence="1" key="1">
    <citation type="submission" date="2018-08" db="EMBL/GenBank/DDBJ databases">
        <authorList>
            <person name="Rossello M."/>
        </authorList>
    </citation>
    <scope>NUCLEOTIDE SEQUENCE [LARGE SCALE GENOMIC DNA]</scope>
    <source>
        <strain evidence="1">cv. Chinese Spring</strain>
    </source>
</reference>
<dbReference type="Gene3D" id="3.80.10.10">
    <property type="entry name" value="Ribonuclease Inhibitor"/>
    <property type="match status" value="1"/>
</dbReference>
<reference evidence="1" key="2">
    <citation type="submission" date="2018-10" db="UniProtKB">
        <authorList>
            <consortium name="EnsemblPlants"/>
        </authorList>
    </citation>
    <scope>IDENTIFICATION</scope>
</reference>